<accession>N8V036</accession>
<dbReference type="EMBL" id="APPC01000015">
    <property type="protein sequence ID" value="ENU93206.1"/>
    <property type="molecule type" value="Genomic_DNA"/>
</dbReference>
<reference evidence="1 2" key="1">
    <citation type="submission" date="2013-02" db="EMBL/GenBank/DDBJ databases">
        <title>The Genome Sequence of Acinetobacter sp. NIPH 758.</title>
        <authorList>
            <consortium name="The Broad Institute Genome Sequencing Platform"/>
            <consortium name="The Broad Institute Genome Sequencing Center for Infectious Disease"/>
            <person name="Cerqueira G."/>
            <person name="Feldgarden M."/>
            <person name="Courvalin P."/>
            <person name="Perichon B."/>
            <person name="Grillot-Courvalin C."/>
            <person name="Clermont D."/>
            <person name="Rocha E."/>
            <person name="Yoon E.-J."/>
            <person name="Nemec A."/>
            <person name="Walker B."/>
            <person name="Young S.K."/>
            <person name="Zeng Q."/>
            <person name="Gargeya S."/>
            <person name="Fitzgerald M."/>
            <person name="Haas B."/>
            <person name="Abouelleil A."/>
            <person name="Alvarado L."/>
            <person name="Arachchi H.M."/>
            <person name="Berlin A.M."/>
            <person name="Chapman S.B."/>
            <person name="Dewar J."/>
            <person name="Goldberg J."/>
            <person name="Griggs A."/>
            <person name="Gujja S."/>
            <person name="Hansen M."/>
            <person name="Howarth C."/>
            <person name="Imamovic A."/>
            <person name="Larimer J."/>
            <person name="McCowan C."/>
            <person name="Murphy C."/>
            <person name="Neiman D."/>
            <person name="Pearson M."/>
            <person name="Priest M."/>
            <person name="Roberts A."/>
            <person name="Saif S."/>
            <person name="Shea T."/>
            <person name="Sisk P."/>
            <person name="Sykes S."/>
            <person name="Wortman J."/>
            <person name="Nusbaum C."/>
            <person name="Birren B."/>
        </authorList>
    </citation>
    <scope>NUCLEOTIDE SEQUENCE [LARGE SCALE GENOMIC DNA]</scope>
    <source>
        <strain evidence="1 2">NIPH 758</strain>
    </source>
</reference>
<evidence type="ECO:0000313" key="1">
    <source>
        <dbReference type="EMBL" id="ENU93206.1"/>
    </source>
</evidence>
<gene>
    <name evidence="1" type="ORF">F971_01253</name>
</gene>
<protein>
    <submittedName>
        <fullName evidence="1">Uncharacterized protein</fullName>
    </submittedName>
</protein>
<dbReference type="AlphaFoldDB" id="N8V036"/>
<dbReference type="PATRIC" id="fig|1217712.3.peg.1204"/>
<dbReference type="Proteomes" id="UP000013049">
    <property type="component" value="Unassembled WGS sequence"/>
</dbReference>
<evidence type="ECO:0000313" key="2">
    <source>
        <dbReference type="Proteomes" id="UP000013049"/>
    </source>
</evidence>
<organism evidence="1 2">
    <name type="scientific">Acinetobacter vivianii</name>
    <dbReference type="NCBI Taxonomy" id="1776742"/>
    <lineage>
        <taxon>Bacteria</taxon>
        <taxon>Pseudomonadati</taxon>
        <taxon>Pseudomonadota</taxon>
        <taxon>Gammaproteobacteria</taxon>
        <taxon>Moraxellales</taxon>
        <taxon>Moraxellaceae</taxon>
        <taxon>Acinetobacter</taxon>
    </lineage>
</organism>
<comment type="caution">
    <text evidence="1">The sequence shown here is derived from an EMBL/GenBank/DDBJ whole genome shotgun (WGS) entry which is preliminary data.</text>
</comment>
<dbReference type="RefSeq" id="WP_004776167.1">
    <property type="nucleotide sequence ID" value="NZ_KB849368.1"/>
</dbReference>
<sequence length="78" mass="9285">MLDKKFLATDEGKKRLIAYKLHVIHGIYHKDIAILFGCSESTTRYWIKNLKQYHHLKDFQQMINDNLPLVEEVLKNNN</sequence>
<dbReference type="HOGENOM" id="CLU_2613964_0_0_6"/>
<proteinExistence type="predicted"/>
<name>N8V036_9GAMM</name>